<dbReference type="InterPro" id="IPR005467">
    <property type="entry name" value="His_kinase_dom"/>
</dbReference>
<dbReference type="PROSITE" id="PS50109">
    <property type="entry name" value="HIS_KIN"/>
    <property type="match status" value="1"/>
</dbReference>
<dbReference type="InterPro" id="IPR035965">
    <property type="entry name" value="PAS-like_dom_sf"/>
</dbReference>
<comment type="catalytic activity">
    <reaction evidence="1">
        <text>ATP + protein L-histidine = ADP + protein N-phospho-L-histidine.</text>
        <dbReference type="EC" id="2.7.13.3"/>
    </reaction>
</comment>
<evidence type="ECO:0000256" key="7">
    <source>
        <dbReference type="PROSITE-ProRule" id="PRU00703"/>
    </source>
</evidence>
<dbReference type="Pfam" id="PF00989">
    <property type="entry name" value="PAS"/>
    <property type="match status" value="1"/>
</dbReference>
<dbReference type="Proteomes" id="UP001333818">
    <property type="component" value="Unassembled WGS sequence"/>
</dbReference>
<keyword evidence="8" id="KW-0175">Coiled coil</keyword>
<feature type="domain" description="PAS" evidence="11">
    <location>
        <begin position="653"/>
        <end position="723"/>
    </location>
</feature>
<dbReference type="InterPro" id="IPR016132">
    <property type="entry name" value="Phyto_chromo_attachment"/>
</dbReference>
<dbReference type="Pfam" id="PF00571">
    <property type="entry name" value="CBS"/>
    <property type="match status" value="4"/>
</dbReference>
<organism evidence="14 15">
    <name type="scientific">Tumidithrix elongata BACA0141</name>
    <dbReference type="NCBI Taxonomy" id="2716417"/>
    <lineage>
        <taxon>Bacteria</taxon>
        <taxon>Bacillati</taxon>
        <taxon>Cyanobacteriota</taxon>
        <taxon>Cyanophyceae</taxon>
        <taxon>Pseudanabaenales</taxon>
        <taxon>Pseudanabaenaceae</taxon>
        <taxon>Tumidithrix</taxon>
        <taxon>Tumidithrix elongata</taxon>
    </lineage>
</organism>
<dbReference type="FunFam" id="3.30.565.10:FF:000006">
    <property type="entry name" value="Sensor histidine kinase WalK"/>
    <property type="match status" value="1"/>
</dbReference>
<feature type="domain" description="PAC" evidence="12">
    <location>
        <begin position="1362"/>
        <end position="1414"/>
    </location>
</feature>
<dbReference type="Gene3D" id="1.10.287.130">
    <property type="match status" value="1"/>
</dbReference>
<keyword evidence="5" id="KW-0808">Transferase</keyword>
<feature type="domain" description="PAC" evidence="12">
    <location>
        <begin position="849"/>
        <end position="901"/>
    </location>
</feature>
<dbReference type="InterPro" id="IPR036097">
    <property type="entry name" value="HisK_dim/P_sf"/>
</dbReference>
<feature type="domain" description="CBS" evidence="13">
    <location>
        <begin position="240"/>
        <end position="297"/>
    </location>
</feature>
<dbReference type="PROSITE" id="PS50113">
    <property type="entry name" value="PAC"/>
    <property type="match status" value="7"/>
</dbReference>
<proteinExistence type="inferred from homology"/>
<sequence>MSTTTTTLTQTELTSAIVRNPLVVTAETTVMEAIAKMSETRTICASDRSGDSDNVHLEARSSCVLAMEGGKVVGILTERDIVRLSAQQRSLDTVTLREVMASPVVTLREADFTDLFSAVNLLQQRRIRHMPVLDRNDRLLGIITHESLRQLARPVDLLRLRLVSEVMTAKVVCADPSTSMLAIAQIMAERRVGSVLIVETQIDPEGNSLQIPLGITTERDIVQFQSLGLQLERVEVQVVMSSPVFAVRPDDTLMVVQQVMEQRSIRRLVVTGDRGELLGVVTQTSLLQALNPLELYTLSKILEQKVSQLEAEKLKLMENYTAELEQQVAQRTADLHAKFEREQLIAKIAAKIAASLNLPEILAASVQALRSFLGCDRMLIWQFQPDWTGAIVAESVGAGWRAALHDVIDDPCFRGDIALRYGEGRTIAIANIHTTGYPDCYIQLLETYQVKANLVVPIHVSGKLWGLSIGHQCDDYREWQDADLLLLNEMAVQIAIAIQQAAACQQAQSELEERQRAEVALRESEQKFRAIFNHSFQLLGLLSLDGTLLEANQTALRIGGILYEEVVGRPFWEAYWWQISPETQEQLRQAIARAAQGEFVRYEVDVWGVNQTIIPIDFSLRPIFDDSDRVVLLIPEGRDLRESKRRELELKQSEQRFESLAVAAPVGIFRTDDLGNCLYVNDRWCEIAGLTLEEAEGFGWVDGIHPSDRELVSTEWNASVEENRPFSLEYRFQNKSGLVTWGYGQAVAERDALGEIIGYVGTITDISDRKYAEEQAQHRLDILEAARDIIASTDSTGKVTYLNRAGKELLGIALDEDVSQTHIPDYHSPQIADFILQEALPQCVQNGFWTGETRFRRRDGNEFPVLQTIVCHRQQDGAISHYSTIARDISDLKQAEVARLQTEKLRLELTLLEQILDNILAGYWDWDIPNNYEYLSPGFKRMFGYADDEMPNSPESWQGIIFAEDLPHVFDCFHHHVQSRGEVPFYNEVRYRHKHGSTVWVICSGRVIEWDEGGNPMRMIGCHIDITQRKQLEMQLVQQSAALQASEATNRATLEAIPDLLLRLRRDGACVEYIRPGIRADNFIPVEKHISEVLPPELLQNQLQIIEQAMLTKELQVYEHQFRKRDRMVHEEIRIVAINDREVLAIVRDISDRKQAEEALRESEELKKRILESSSDCIKLIDLEGRLQYMNVGGQCIMEIDDFSLCRNADWVSLWPESSRLDMEAAIAAAKTGQTGKFQGFCPTAKGTPKWWDVVVTSILDESGQVSQLLSVSRDISDRKQAEVAIKESEARFRYLADHAPVLIWMSGRDKLCFYFNKPWLEFTGRTIEQESGNGWTEGVHPDDFEFCVDTYLNVFDTQQSFSMEYRLKRFDGQYRWLLSTGIPRFDRDDEFLGYIGSCIDISDRKQAEQEILENQRFIQKIAEASPNILYLYDLQEHCNVYSNREIASVLGYTPAEIQAMGSALFANLMHPEDLTRIPDHYQQIEAAQEGEIFEIEYRMRHANGEWRWLYSRDTVFSRDDRGKIKLTIGTAQDISDRKQAELTIQQTAAQLEASNRELEAFAYSVSHDLRSPLRAIDGFSNALIEDYGDRFDDDAKDYFDRIRRNIQRMGMLIDDLLRLSRVSRSEMQFSPVNLSTFVQEQRDEMQASEPERQVTFVIAPNIVVTADPTLMHVVISNLVQNAWKFTSHHATALIEFGVLQQDEQLTYFVRDNGAGFDMAFAKMLFGVFQRLHNTNEFPGTGIGLATVQRAIHRHGGQVWAEGVVEQGATIYFTVPNTPIRTGA</sequence>
<feature type="domain" description="PAS" evidence="11">
    <location>
        <begin position="908"/>
        <end position="950"/>
    </location>
</feature>
<dbReference type="PANTHER" id="PTHR43304:SF1">
    <property type="entry name" value="PAC DOMAIN-CONTAINING PROTEIN"/>
    <property type="match status" value="1"/>
</dbReference>
<dbReference type="GO" id="GO:0000155">
    <property type="term" value="F:phosphorelay sensor kinase activity"/>
    <property type="evidence" value="ECO:0007669"/>
    <property type="project" value="InterPro"/>
</dbReference>
<evidence type="ECO:0000259" key="12">
    <source>
        <dbReference type="PROSITE" id="PS50113"/>
    </source>
</evidence>
<feature type="domain" description="PAC" evidence="12">
    <location>
        <begin position="985"/>
        <end position="1038"/>
    </location>
</feature>
<dbReference type="CDD" id="cd04620">
    <property type="entry name" value="CBS_two-component_sensor_histidine_kinase_repeat1"/>
    <property type="match status" value="1"/>
</dbReference>
<feature type="domain" description="Phytochrome chromophore attachment site" evidence="9">
    <location>
        <begin position="357"/>
        <end position="493"/>
    </location>
</feature>
<dbReference type="PROSITE" id="PS50046">
    <property type="entry name" value="PHYTOCHROME_2"/>
    <property type="match status" value="1"/>
</dbReference>
<dbReference type="SUPFAM" id="SSF55874">
    <property type="entry name" value="ATPase domain of HSP90 chaperone/DNA topoisomerase II/histidine kinase"/>
    <property type="match status" value="1"/>
</dbReference>
<dbReference type="InterPro" id="IPR013656">
    <property type="entry name" value="PAS_4"/>
</dbReference>
<evidence type="ECO:0000256" key="2">
    <source>
        <dbReference type="ARBA" id="ARBA00006402"/>
    </source>
</evidence>
<keyword evidence="6" id="KW-0418">Kinase</keyword>
<evidence type="ECO:0000259" key="13">
    <source>
        <dbReference type="PROSITE" id="PS51371"/>
    </source>
</evidence>
<dbReference type="InterPro" id="IPR000644">
    <property type="entry name" value="CBS_dom"/>
</dbReference>
<feature type="domain" description="PAC" evidence="12">
    <location>
        <begin position="600"/>
        <end position="652"/>
    </location>
</feature>
<dbReference type="RefSeq" id="WP_330482761.1">
    <property type="nucleotide sequence ID" value="NZ_JAZBJZ010000016.1"/>
</dbReference>
<dbReference type="InterPro" id="IPR013655">
    <property type="entry name" value="PAS_fold_3"/>
</dbReference>
<evidence type="ECO:0000256" key="8">
    <source>
        <dbReference type="SAM" id="Coils"/>
    </source>
</evidence>
<protein>
    <recommendedName>
        <fullName evidence="3">histidine kinase</fullName>
        <ecNumber evidence="3">2.7.13.3</ecNumber>
    </recommendedName>
</protein>
<gene>
    <name evidence="14" type="ORF">V2H45_06215</name>
</gene>
<evidence type="ECO:0000259" key="9">
    <source>
        <dbReference type="PROSITE" id="PS50046"/>
    </source>
</evidence>
<feature type="coiled-coil region" evidence="8">
    <location>
        <begin position="299"/>
        <end position="326"/>
    </location>
</feature>
<dbReference type="InterPro" id="IPR013767">
    <property type="entry name" value="PAS_fold"/>
</dbReference>
<dbReference type="SMART" id="SM00065">
    <property type="entry name" value="GAF"/>
    <property type="match status" value="1"/>
</dbReference>
<dbReference type="SMART" id="SM00091">
    <property type="entry name" value="PAS"/>
    <property type="match status" value="8"/>
</dbReference>
<feature type="domain" description="PAC" evidence="12">
    <location>
        <begin position="1234"/>
        <end position="1288"/>
    </location>
</feature>
<dbReference type="GO" id="GO:0006355">
    <property type="term" value="P:regulation of DNA-templated transcription"/>
    <property type="evidence" value="ECO:0007669"/>
    <property type="project" value="InterPro"/>
</dbReference>
<keyword evidence="4" id="KW-0597">Phosphoprotein</keyword>
<feature type="domain" description="PAC" evidence="12">
    <location>
        <begin position="726"/>
        <end position="778"/>
    </location>
</feature>
<dbReference type="Pfam" id="PF02518">
    <property type="entry name" value="HATPase_c"/>
    <property type="match status" value="1"/>
</dbReference>
<dbReference type="FunFam" id="1.10.287.130:FF:000070">
    <property type="entry name" value="Histidine kinase sensor protein"/>
    <property type="match status" value="1"/>
</dbReference>
<dbReference type="Pfam" id="PF00512">
    <property type="entry name" value="HisKA"/>
    <property type="match status" value="1"/>
</dbReference>
<dbReference type="SMART" id="SM00387">
    <property type="entry name" value="HATPase_c"/>
    <property type="match status" value="1"/>
</dbReference>
<dbReference type="PANTHER" id="PTHR43304">
    <property type="entry name" value="PHYTOCHROME-LIKE PROTEIN CPH1"/>
    <property type="match status" value="1"/>
</dbReference>
<dbReference type="InterPro" id="IPR003661">
    <property type="entry name" value="HisK_dim/P_dom"/>
</dbReference>
<reference evidence="14" key="1">
    <citation type="submission" date="2024-01" db="EMBL/GenBank/DDBJ databases">
        <title>Bank of Algae and Cyanobacteria of the Azores (BACA) strain genomes.</title>
        <authorList>
            <person name="Luz R."/>
            <person name="Cordeiro R."/>
            <person name="Fonseca A."/>
            <person name="Goncalves V."/>
        </authorList>
    </citation>
    <scope>NUCLEOTIDE SEQUENCE</scope>
    <source>
        <strain evidence="14">BACA0141</strain>
    </source>
</reference>
<dbReference type="FunFam" id="3.30.450.20:FF:000155">
    <property type="entry name" value="Sensor histidine kinase TodS"/>
    <property type="match status" value="1"/>
</dbReference>
<dbReference type="InterPro" id="IPR003594">
    <property type="entry name" value="HATPase_dom"/>
</dbReference>
<evidence type="ECO:0000259" key="10">
    <source>
        <dbReference type="PROSITE" id="PS50109"/>
    </source>
</evidence>
<evidence type="ECO:0000256" key="6">
    <source>
        <dbReference type="ARBA" id="ARBA00022777"/>
    </source>
</evidence>
<dbReference type="CDD" id="cd17774">
    <property type="entry name" value="CBS_two-component_sensor_histidine_kinase_repeat2"/>
    <property type="match status" value="1"/>
</dbReference>
<dbReference type="NCBIfam" id="TIGR00229">
    <property type="entry name" value="sensory_box"/>
    <property type="match status" value="8"/>
</dbReference>
<keyword evidence="7" id="KW-0129">CBS domain</keyword>
<dbReference type="InterPro" id="IPR029016">
    <property type="entry name" value="GAF-like_dom_sf"/>
</dbReference>
<dbReference type="FunFam" id="3.30.450.20:FF:000099">
    <property type="entry name" value="Sensory box sensor histidine kinase"/>
    <property type="match status" value="3"/>
</dbReference>
<evidence type="ECO:0000259" key="11">
    <source>
        <dbReference type="PROSITE" id="PS50112"/>
    </source>
</evidence>
<dbReference type="InterPro" id="IPR052162">
    <property type="entry name" value="Sensor_kinase/Photoreceptor"/>
</dbReference>
<dbReference type="PROSITE" id="PS51371">
    <property type="entry name" value="CBS"/>
    <property type="match status" value="4"/>
</dbReference>
<dbReference type="SUPFAM" id="SSF47384">
    <property type="entry name" value="Homodimeric domain of signal transducing histidine kinase"/>
    <property type="match status" value="1"/>
</dbReference>
<dbReference type="CDD" id="cd00130">
    <property type="entry name" value="PAS"/>
    <property type="match status" value="6"/>
</dbReference>
<feature type="domain" description="PAS" evidence="11">
    <location>
        <begin position="775"/>
        <end position="847"/>
    </location>
</feature>
<dbReference type="InterPro" id="IPR036890">
    <property type="entry name" value="HATPase_C_sf"/>
</dbReference>
<dbReference type="SUPFAM" id="SSF55785">
    <property type="entry name" value="PYP-like sensor domain (PAS domain)"/>
    <property type="match status" value="8"/>
</dbReference>
<dbReference type="SUPFAM" id="SSF55781">
    <property type="entry name" value="GAF domain-like"/>
    <property type="match status" value="1"/>
</dbReference>
<evidence type="ECO:0000313" key="15">
    <source>
        <dbReference type="Proteomes" id="UP001333818"/>
    </source>
</evidence>
<dbReference type="Gene3D" id="3.30.450.40">
    <property type="match status" value="1"/>
</dbReference>
<dbReference type="SMART" id="SM00388">
    <property type="entry name" value="HisKA"/>
    <property type="match status" value="1"/>
</dbReference>
<dbReference type="InterPro" id="IPR046342">
    <property type="entry name" value="CBS_dom_sf"/>
</dbReference>
<dbReference type="EC" id="2.7.13.3" evidence="3"/>
<comment type="caution">
    <text evidence="14">The sequence shown here is derived from an EMBL/GenBank/DDBJ whole genome shotgun (WGS) entry which is preliminary data.</text>
</comment>
<feature type="domain" description="CBS" evidence="13">
    <location>
        <begin position="100"/>
        <end position="160"/>
    </location>
</feature>
<dbReference type="SMART" id="SM00116">
    <property type="entry name" value="CBS"/>
    <property type="match status" value="4"/>
</dbReference>
<dbReference type="InterPro" id="IPR000700">
    <property type="entry name" value="PAS-assoc_C"/>
</dbReference>
<dbReference type="InterPro" id="IPR003018">
    <property type="entry name" value="GAF"/>
</dbReference>
<dbReference type="SMART" id="SM00086">
    <property type="entry name" value="PAC"/>
    <property type="match status" value="8"/>
</dbReference>
<feature type="domain" description="PAC" evidence="12">
    <location>
        <begin position="1494"/>
        <end position="1547"/>
    </location>
</feature>
<dbReference type="Gene3D" id="3.30.565.10">
    <property type="entry name" value="Histidine kinase-like ATPase, C-terminal domain"/>
    <property type="match status" value="1"/>
</dbReference>
<dbReference type="Pfam" id="PF01590">
    <property type="entry name" value="GAF"/>
    <property type="match status" value="1"/>
</dbReference>
<evidence type="ECO:0000256" key="3">
    <source>
        <dbReference type="ARBA" id="ARBA00012438"/>
    </source>
</evidence>
<dbReference type="Pfam" id="PF08448">
    <property type="entry name" value="PAS_4"/>
    <property type="match status" value="2"/>
</dbReference>
<name>A0AAW9PPY6_9CYAN</name>
<dbReference type="InterPro" id="IPR000014">
    <property type="entry name" value="PAS"/>
</dbReference>
<dbReference type="Gene3D" id="3.10.580.10">
    <property type="entry name" value="CBS-domain"/>
    <property type="match status" value="2"/>
</dbReference>
<evidence type="ECO:0000256" key="4">
    <source>
        <dbReference type="ARBA" id="ARBA00022553"/>
    </source>
</evidence>
<dbReference type="EMBL" id="JAZBJZ010000016">
    <property type="protein sequence ID" value="MEE3716334.1"/>
    <property type="molecule type" value="Genomic_DNA"/>
</dbReference>
<dbReference type="Pfam" id="PF08447">
    <property type="entry name" value="PAS_3"/>
    <property type="match status" value="4"/>
</dbReference>
<evidence type="ECO:0000313" key="14">
    <source>
        <dbReference type="EMBL" id="MEE3716334.1"/>
    </source>
</evidence>
<feature type="domain" description="PAS" evidence="11">
    <location>
        <begin position="1415"/>
        <end position="1492"/>
    </location>
</feature>
<feature type="domain" description="CBS" evidence="13">
    <location>
        <begin position="167"/>
        <end position="231"/>
    </location>
</feature>
<dbReference type="Gene3D" id="3.30.450.20">
    <property type="entry name" value="PAS domain"/>
    <property type="match status" value="8"/>
</dbReference>
<dbReference type="InterPro" id="IPR001610">
    <property type="entry name" value="PAC"/>
</dbReference>
<feature type="domain" description="PAS" evidence="11">
    <location>
        <begin position="524"/>
        <end position="598"/>
    </location>
</feature>
<evidence type="ECO:0000256" key="1">
    <source>
        <dbReference type="ARBA" id="ARBA00000085"/>
    </source>
</evidence>
<dbReference type="PROSITE" id="PS50112">
    <property type="entry name" value="PAS"/>
    <property type="match status" value="5"/>
</dbReference>
<dbReference type="SUPFAM" id="SSF54631">
    <property type="entry name" value="CBS-domain pair"/>
    <property type="match status" value="2"/>
</dbReference>
<keyword evidence="15" id="KW-1185">Reference proteome</keyword>
<dbReference type="CDD" id="cd00082">
    <property type="entry name" value="HisKA"/>
    <property type="match status" value="1"/>
</dbReference>
<accession>A0AAW9PPY6</accession>
<feature type="domain" description="CBS" evidence="13">
    <location>
        <begin position="17"/>
        <end position="91"/>
    </location>
</feature>
<comment type="similarity">
    <text evidence="2">In the N-terminal section; belongs to the phytochrome family.</text>
</comment>
<evidence type="ECO:0000256" key="5">
    <source>
        <dbReference type="ARBA" id="ARBA00022679"/>
    </source>
</evidence>
<feature type="domain" description="Histidine kinase" evidence="10">
    <location>
        <begin position="1565"/>
        <end position="1779"/>
    </location>
</feature>